<feature type="domain" description="Amine oxidase" evidence="5">
    <location>
        <begin position="113"/>
        <end position="371"/>
    </location>
</feature>
<dbReference type="GO" id="GO:0005741">
    <property type="term" value="C:mitochondrial outer membrane"/>
    <property type="evidence" value="ECO:0007669"/>
    <property type="project" value="UniProtKB-SubCell"/>
</dbReference>
<feature type="domain" description="Amine oxidase" evidence="5">
    <location>
        <begin position="38"/>
        <end position="104"/>
    </location>
</feature>
<evidence type="ECO:0000256" key="1">
    <source>
        <dbReference type="ARBA" id="ARBA00004362"/>
    </source>
</evidence>
<evidence type="ECO:0000256" key="4">
    <source>
        <dbReference type="ARBA" id="ARBA00048448"/>
    </source>
</evidence>
<evidence type="ECO:0000313" key="7">
    <source>
        <dbReference type="Proteomes" id="UP000663864"/>
    </source>
</evidence>
<evidence type="ECO:0000313" key="6">
    <source>
        <dbReference type="EMBL" id="CAF1399250.1"/>
    </source>
</evidence>
<dbReference type="SUPFAM" id="SSF51905">
    <property type="entry name" value="FAD/NAD(P)-binding domain"/>
    <property type="match status" value="1"/>
</dbReference>
<dbReference type="PANTHER" id="PTHR43563">
    <property type="entry name" value="AMINE OXIDASE"/>
    <property type="match status" value="1"/>
</dbReference>
<dbReference type="Gene3D" id="3.50.50.60">
    <property type="entry name" value="FAD/NAD(P)-binding domain"/>
    <property type="match status" value="2"/>
</dbReference>
<dbReference type="SUPFAM" id="SSF54373">
    <property type="entry name" value="FAD-linked reductases, C-terminal domain"/>
    <property type="match status" value="1"/>
</dbReference>
<evidence type="ECO:0000256" key="3">
    <source>
        <dbReference type="ARBA" id="ARBA00012804"/>
    </source>
</evidence>
<organism evidence="6 7">
    <name type="scientific">Rotaria sordida</name>
    <dbReference type="NCBI Taxonomy" id="392033"/>
    <lineage>
        <taxon>Eukaryota</taxon>
        <taxon>Metazoa</taxon>
        <taxon>Spiralia</taxon>
        <taxon>Gnathifera</taxon>
        <taxon>Rotifera</taxon>
        <taxon>Eurotatoria</taxon>
        <taxon>Bdelloidea</taxon>
        <taxon>Philodinida</taxon>
        <taxon>Philodinidae</taxon>
        <taxon>Rotaria</taxon>
    </lineage>
</organism>
<dbReference type="Proteomes" id="UP000663864">
    <property type="component" value="Unassembled WGS sequence"/>
</dbReference>
<reference evidence="6" key="1">
    <citation type="submission" date="2021-02" db="EMBL/GenBank/DDBJ databases">
        <authorList>
            <person name="Nowell W R."/>
        </authorList>
    </citation>
    <scope>NUCLEOTIDE SEQUENCE</scope>
</reference>
<dbReference type="InterPro" id="IPR002937">
    <property type="entry name" value="Amino_oxidase"/>
</dbReference>
<dbReference type="Gene3D" id="3.90.660.10">
    <property type="match status" value="1"/>
</dbReference>
<dbReference type="PANTHER" id="PTHR43563:SF1">
    <property type="entry name" value="AMINE OXIDASE [FLAVIN-CONTAINING] B"/>
    <property type="match status" value="1"/>
</dbReference>
<dbReference type="EC" id="1.4.3.4" evidence="3"/>
<name>A0A815KWF2_9BILA</name>
<accession>A0A815KWF2</accession>
<protein>
    <recommendedName>
        <fullName evidence="3">monoamine oxidase</fullName>
        <ecNumber evidence="3">1.4.3.4</ecNumber>
    </recommendedName>
</protein>
<comment type="catalytic activity">
    <reaction evidence="4">
        <text>a secondary aliphatic amine + O2 + H2O = a primary amine + an aldehyde + H2O2</text>
        <dbReference type="Rhea" id="RHEA:26414"/>
        <dbReference type="ChEBI" id="CHEBI:15377"/>
        <dbReference type="ChEBI" id="CHEBI:15379"/>
        <dbReference type="ChEBI" id="CHEBI:16240"/>
        <dbReference type="ChEBI" id="CHEBI:17478"/>
        <dbReference type="ChEBI" id="CHEBI:58855"/>
        <dbReference type="ChEBI" id="CHEBI:65296"/>
        <dbReference type="EC" id="1.4.3.4"/>
    </reaction>
</comment>
<comment type="subcellular location">
    <subcellularLocation>
        <location evidence="1">Mitochondrion outer membrane</location>
        <topology evidence="1">Single-pass type IV membrane protein</topology>
        <orientation evidence="1">Cytoplasmic side</orientation>
    </subcellularLocation>
</comment>
<evidence type="ECO:0000259" key="5">
    <source>
        <dbReference type="Pfam" id="PF01593"/>
    </source>
</evidence>
<dbReference type="InterPro" id="IPR050703">
    <property type="entry name" value="Flavin_MAO"/>
</dbReference>
<evidence type="ECO:0000256" key="2">
    <source>
        <dbReference type="ARBA" id="ARBA00005995"/>
    </source>
</evidence>
<dbReference type="InterPro" id="IPR036188">
    <property type="entry name" value="FAD/NAD-bd_sf"/>
</dbReference>
<gene>
    <name evidence="6" type="ORF">ZHD862_LOCUS33041</name>
</gene>
<sequence length="378" mass="41212">MASMNYQDFTNAMNNADKISQESSSNSTFHIVIVGAGVAGLTCARHLTHLLKKRPHKITVLEARDRIGGRTLSIPELNLDLGASWIFSSHTAALSLVHELNISTINQYESGTSLISTGHSGIKRMTLGSIHHGAKRLKGGTSSLCAAILTDLTTKNRTTVTIALNSPVMSIAYETNKTINVKLRNNSSILADYVVLGLPPKLLISTINLTPELSPSLIKQLNNCDTWMASTCKAILQYERAWWKDQNLSGFAVSRHSKAQEWHDASSNSCNALFVFCLAGTTKQQVIDATVEIFGNEAMNPTAVYMIDWSREVFTSSSINDNTGGHAYVSDECRQPQWNGRLWLGNSEVSNSDGGFVEGAVRRGTQVADQLAELIIAK</sequence>
<dbReference type="AlphaFoldDB" id="A0A815KWF2"/>
<proteinExistence type="inferred from homology"/>
<dbReference type="Pfam" id="PF01593">
    <property type="entry name" value="Amino_oxidase"/>
    <property type="match status" value="2"/>
</dbReference>
<comment type="caution">
    <text evidence="6">The sequence shown here is derived from an EMBL/GenBank/DDBJ whole genome shotgun (WGS) entry which is preliminary data.</text>
</comment>
<comment type="similarity">
    <text evidence="2">Belongs to the flavin monoamine oxidase family.</text>
</comment>
<dbReference type="EMBL" id="CAJNOT010003773">
    <property type="protein sequence ID" value="CAF1399250.1"/>
    <property type="molecule type" value="Genomic_DNA"/>
</dbReference>
<dbReference type="GO" id="GO:0097621">
    <property type="term" value="F:monoamine oxidase activity"/>
    <property type="evidence" value="ECO:0007669"/>
    <property type="project" value="UniProtKB-EC"/>
</dbReference>